<dbReference type="PANTHER" id="PTHR43880">
    <property type="entry name" value="ALCOHOL DEHYDROGENASE"/>
    <property type="match status" value="1"/>
</dbReference>
<dbReference type="GO" id="GO:0005829">
    <property type="term" value="C:cytosol"/>
    <property type="evidence" value="ECO:0007669"/>
    <property type="project" value="TreeGrafter"/>
</dbReference>
<evidence type="ECO:0000256" key="6">
    <source>
        <dbReference type="RuleBase" id="RU361277"/>
    </source>
</evidence>
<dbReference type="GO" id="GO:0051903">
    <property type="term" value="F:S-(hydroxymethyl)glutathione dehydrogenase [NAD(P)+] activity"/>
    <property type="evidence" value="ECO:0007669"/>
    <property type="project" value="TreeGrafter"/>
</dbReference>
<evidence type="ECO:0000256" key="2">
    <source>
        <dbReference type="ARBA" id="ARBA00022723"/>
    </source>
</evidence>
<proteinExistence type="inferred from homology"/>
<dbReference type="PROSITE" id="PS00059">
    <property type="entry name" value="ADH_ZINC"/>
    <property type="match status" value="1"/>
</dbReference>
<dbReference type="InterPro" id="IPR036291">
    <property type="entry name" value="NAD(P)-bd_dom_sf"/>
</dbReference>
<comment type="similarity">
    <text evidence="6">Belongs to the zinc-containing alcohol dehydrogenase family.</text>
</comment>
<dbReference type="FunFam" id="3.40.50.720:FF:000003">
    <property type="entry name" value="S-(hydroxymethyl)glutathione dehydrogenase"/>
    <property type="match status" value="1"/>
</dbReference>
<sequence length="426" mass="46202">MQTVPAAVPNFIRDPKASVQYVEDIALGRPKETAKTNDEVKKEENARREFRDIETTALVVKEPKGDFELQKVILDEVREDEVLVEMKYSGICHTDIVLQQGLLPMVDFPAIFGHEGAGYIRALGSSVTNKSLKIGDPVLLSFNTCGTCKPCKTSHPAFCTTHAAVNHNAVRISDRSTPARLPDGTSVRSQYFGHSSFAKMSVVNEKCVVKCAGMSEDMMAMYAPIGCGFQTGAGTVLNVLKPGREDSIVVFGLGSVGLTALMAAKYIDAGTIIAVDIVQGKLDMGKELGATHLVNSRETKDIVQYIKEMTNGGAAYAIDCTGLLSVIEDMIECLAPLGTAALVGVPPSGKKIQIDPLTFLLDNKKLIGVIEGDSNPVEFIPKLVEMQMKGDFPIEKLCRTYPVERLKDAIQDLHTGKVIKPVLQWS</sequence>
<dbReference type="AlphaFoldDB" id="A0A6A6RM71"/>
<dbReference type="OrthoDB" id="1560166at2759"/>
<dbReference type="EMBL" id="MU006809">
    <property type="protein sequence ID" value="KAF2635188.1"/>
    <property type="molecule type" value="Genomic_DNA"/>
</dbReference>
<evidence type="ECO:0000313" key="9">
    <source>
        <dbReference type="Proteomes" id="UP000799753"/>
    </source>
</evidence>
<dbReference type="InterPro" id="IPR020843">
    <property type="entry name" value="ER"/>
</dbReference>
<name>A0A6A6RM71_9PLEO</name>
<feature type="domain" description="Enoyl reductase (ER)" evidence="7">
    <location>
        <begin position="65"/>
        <end position="423"/>
    </location>
</feature>
<dbReference type="InterPro" id="IPR002328">
    <property type="entry name" value="ADH_Zn_CS"/>
</dbReference>
<keyword evidence="3 6" id="KW-0862">Zinc</keyword>
<evidence type="ECO:0000313" key="8">
    <source>
        <dbReference type="EMBL" id="KAF2635188.1"/>
    </source>
</evidence>
<reference evidence="8" key="1">
    <citation type="journal article" date="2020" name="Stud. Mycol.">
        <title>101 Dothideomycetes genomes: a test case for predicting lifestyles and emergence of pathogens.</title>
        <authorList>
            <person name="Haridas S."/>
            <person name="Albert R."/>
            <person name="Binder M."/>
            <person name="Bloem J."/>
            <person name="Labutti K."/>
            <person name="Salamov A."/>
            <person name="Andreopoulos B."/>
            <person name="Baker S."/>
            <person name="Barry K."/>
            <person name="Bills G."/>
            <person name="Bluhm B."/>
            <person name="Cannon C."/>
            <person name="Castanera R."/>
            <person name="Culley D."/>
            <person name="Daum C."/>
            <person name="Ezra D."/>
            <person name="Gonzalez J."/>
            <person name="Henrissat B."/>
            <person name="Kuo A."/>
            <person name="Liang C."/>
            <person name="Lipzen A."/>
            <person name="Lutzoni F."/>
            <person name="Magnuson J."/>
            <person name="Mondo S."/>
            <person name="Nolan M."/>
            <person name="Ohm R."/>
            <person name="Pangilinan J."/>
            <person name="Park H.-J."/>
            <person name="Ramirez L."/>
            <person name="Alfaro M."/>
            <person name="Sun H."/>
            <person name="Tritt A."/>
            <person name="Yoshinaga Y."/>
            <person name="Zwiers L.-H."/>
            <person name="Turgeon B."/>
            <person name="Goodwin S."/>
            <person name="Spatafora J."/>
            <person name="Crous P."/>
            <person name="Grigoriev I."/>
        </authorList>
    </citation>
    <scope>NUCLEOTIDE SEQUENCE</scope>
    <source>
        <strain evidence="8">CBS 473.64</strain>
    </source>
</reference>
<dbReference type="Proteomes" id="UP000799753">
    <property type="component" value="Unassembled WGS sequence"/>
</dbReference>
<evidence type="ECO:0000256" key="5">
    <source>
        <dbReference type="ARBA" id="ARBA00023027"/>
    </source>
</evidence>
<evidence type="ECO:0000256" key="1">
    <source>
        <dbReference type="ARBA" id="ARBA00001947"/>
    </source>
</evidence>
<evidence type="ECO:0000259" key="7">
    <source>
        <dbReference type="SMART" id="SM00829"/>
    </source>
</evidence>
<keyword evidence="2 6" id="KW-0479">Metal-binding</keyword>
<dbReference type="CDD" id="cd08278">
    <property type="entry name" value="benzyl_alcohol_DH"/>
    <property type="match status" value="1"/>
</dbReference>
<accession>A0A6A6RM71</accession>
<dbReference type="Pfam" id="PF00107">
    <property type="entry name" value="ADH_zinc_N"/>
    <property type="match status" value="1"/>
</dbReference>
<dbReference type="SUPFAM" id="SSF51735">
    <property type="entry name" value="NAD(P)-binding Rossmann-fold domains"/>
    <property type="match status" value="1"/>
</dbReference>
<dbReference type="SMART" id="SM00829">
    <property type="entry name" value="PKS_ER"/>
    <property type="match status" value="1"/>
</dbReference>
<keyword evidence="4" id="KW-0560">Oxidoreductase</keyword>
<organism evidence="8 9">
    <name type="scientific">Massarina eburnea CBS 473.64</name>
    <dbReference type="NCBI Taxonomy" id="1395130"/>
    <lineage>
        <taxon>Eukaryota</taxon>
        <taxon>Fungi</taxon>
        <taxon>Dikarya</taxon>
        <taxon>Ascomycota</taxon>
        <taxon>Pezizomycotina</taxon>
        <taxon>Dothideomycetes</taxon>
        <taxon>Pleosporomycetidae</taxon>
        <taxon>Pleosporales</taxon>
        <taxon>Massarineae</taxon>
        <taxon>Massarinaceae</taxon>
        <taxon>Massarina</taxon>
    </lineage>
</organism>
<protein>
    <submittedName>
        <fullName evidence="8">NAD(P)-binding protein</fullName>
    </submittedName>
</protein>
<comment type="cofactor">
    <cofactor evidence="1 6">
        <name>Zn(2+)</name>
        <dbReference type="ChEBI" id="CHEBI:29105"/>
    </cofactor>
</comment>
<dbReference type="SUPFAM" id="SSF50129">
    <property type="entry name" value="GroES-like"/>
    <property type="match status" value="1"/>
</dbReference>
<dbReference type="Gene3D" id="3.40.50.720">
    <property type="entry name" value="NAD(P)-binding Rossmann-like Domain"/>
    <property type="match status" value="1"/>
</dbReference>
<dbReference type="InterPro" id="IPR013149">
    <property type="entry name" value="ADH-like_C"/>
</dbReference>
<keyword evidence="9" id="KW-1185">Reference proteome</keyword>
<evidence type="ECO:0000256" key="3">
    <source>
        <dbReference type="ARBA" id="ARBA00022833"/>
    </source>
</evidence>
<dbReference type="GO" id="GO:0008270">
    <property type="term" value="F:zinc ion binding"/>
    <property type="evidence" value="ECO:0007669"/>
    <property type="project" value="InterPro"/>
</dbReference>
<dbReference type="Pfam" id="PF08240">
    <property type="entry name" value="ADH_N"/>
    <property type="match status" value="1"/>
</dbReference>
<keyword evidence="5" id="KW-0520">NAD</keyword>
<dbReference type="InterPro" id="IPR013154">
    <property type="entry name" value="ADH-like_N"/>
</dbReference>
<dbReference type="Gene3D" id="3.90.180.10">
    <property type="entry name" value="Medium-chain alcohol dehydrogenases, catalytic domain"/>
    <property type="match status" value="1"/>
</dbReference>
<dbReference type="GO" id="GO:0046294">
    <property type="term" value="P:formaldehyde catabolic process"/>
    <property type="evidence" value="ECO:0007669"/>
    <property type="project" value="TreeGrafter"/>
</dbReference>
<dbReference type="InterPro" id="IPR011032">
    <property type="entry name" value="GroES-like_sf"/>
</dbReference>
<dbReference type="PANTHER" id="PTHR43880:SF12">
    <property type="entry name" value="ALCOHOL DEHYDROGENASE CLASS-3"/>
    <property type="match status" value="1"/>
</dbReference>
<gene>
    <name evidence="8" type="ORF">P280DRAFT_411925</name>
</gene>
<evidence type="ECO:0000256" key="4">
    <source>
        <dbReference type="ARBA" id="ARBA00023002"/>
    </source>
</evidence>